<protein>
    <submittedName>
        <fullName evidence="2">Uncharacterized protein</fullName>
    </submittedName>
</protein>
<sequence length="304" mass="32324">MFENSITARPPKLQNGASSPHRQPLMPVPTGVAADGAAGLKTGGSQHLKNALNLGKAVGAKVNDLLRRRDTGNLGVIGVTEVNRSAEAVWSCIESSTQGIVGNSHVTIDSFPRLDPPPPYSKKRLPRALTTTQDMMISSSPVVATPDASESSYMASPDKMLLIQRAGSIEQLEKNGEEAETGPDKELTLTFALDSKVAEEEGGPSNGDALGLEGTREGNVKEEEEDDLSQLLLSVPDLIYKDILDPRQNPGGPESWSHPEKTGFCISMSDDELLGNGSLDSGVSRLSPTSADQETPHPDLLSFE</sequence>
<reference evidence="2" key="1">
    <citation type="journal article" date="2023" name="Science">
        <title>Genome structures resolve the early diversification of teleost fishes.</title>
        <authorList>
            <person name="Parey E."/>
            <person name="Louis A."/>
            <person name="Montfort J."/>
            <person name="Bouchez O."/>
            <person name="Roques C."/>
            <person name="Iampietro C."/>
            <person name="Lluch J."/>
            <person name="Castinel A."/>
            <person name="Donnadieu C."/>
            <person name="Desvignes T."/>
            <person name="Floi Bucao C."/>
            <person name="Jouanno E."/>
            <person name="Wen M."/>
            <person name="Mejri S."/>
            <person name="Dirks R."/>
            <person name="Jansen H."/>
            <person name="Henkel C."/>
            <person name="Chen W.J."/>
            <person name="Zahm M."/>
            <person name="Cabau C."/>
            <person name="Klopp C."/>
            <person name="Thompson A.W."/>
            <person name="Robinson-Rechavi M."/>
            <person name="Braasch I."/>
            <person name="Lecointre G."/>
            <person name="Bobe J."/>
            <person name="Postlethwait J.H."/>
            <person name="Berthelot C."/>
            <person name="Roest Crollius H."/>
            <person name="Guiguen Y."/>
        </authorList>
    </citation>
    <scope>NUCLEOTIDE SEQUENCE</scope>
    <source>
        <strain evidence="2">WJC10195</strain>
    </source>
</reference>
<organism evidence="2 3">
    <name type="scientific">Synaphobranchus kaupii</name>
    <name type="common">Kaup's arrowtooth eel</name>
    <dbReference type="NCBI Taxonomy" id="118154"/>
    <lineage>
        <taxon>Eukaryota</taxon>
        <taxon>Metazoa</taxon>
        <taxon>Chordata</taxon>
        <taxon>Craniata</taxon>
        <taxon>Vertebrata</taxon>
        <taxon>Euteleostomi</taxon>
        <taxon>Actinopterygii</taxon>
        <taxon>Neopterygii</taxon>
        <taxon>Teleostei</taxon>
        <taxon>Anguilliformes</taxon>
        <taxon>Synaphobranchidae</taxon>
        <taxon>Synaphobranchus</taxon>
    </lineage>
</organism>
<dbReference type="Pfam" id="PF15429">
    <property type="entry name" value="DUF4628"/>
    <property type="match status" value="1"/>
</dbReference>
<dbReference type="Proteomes" id="UP001152622">
    <property type="component" value="Chromosome 6"/>
</dbReference>
<gene>
    <name evidence="2" type="ORF">SKAU_G00200440</name>
</gene>
<dbReference type="InterPro" id="IPR027851">
    <property type="entry name" value="DUF4628"/>
</dbReference>
<evidence type="ECO:0000313" key="3">
    <source>
        <dbReference type="Proteomes" id="UP001152622"/>
    </source>
</evidence>
<dbReference type="OrthoDB" id="10030336at2759"/>
<dbReference type="AlphaFoldDB" id="A0A9Q1IYC3"/>
<dbReference type="EMBL" id="JAINUF010000006">
    <property type="protein sequence ID" value="KAJ8357250.1"/>
    <property type="molecule type" value="Genomic_DNA"/>
</dbReference>
<proteinExistence type="predicted"/>
<accession>A0A9Q1IYC3</accession>
<keyword evidence="3" id="KW-1185">Reference proteome</keyword>
<evidence type="ECO:0000256" key="1">
    <source>
        <dbReference type="SAM" id="MobiDB-lite"/>
    </source>
</evidence>
<comment type="caution">
    <text evidence="2">The sequence shown here is derived from an EMBL/GenBank/DDBJ whole genome shotgun (WGS) entry which is preliminary data.</text>
</comment>
<name>A0A9Q1IYC3_SYNKA</name>
<feature type="compositionally biased region" description="Polar residues" evidence="1">
    <location>
        <begin position="278"/>
        <end position="293"/>
    </location>
</feature>
<feature type="region of interest" description="Disordered" evidence="1">
    <location>
        <begin position="196"/>
        <end position="227"/>
    </location>
</feature>
<feature type="region of interest" description="Disordered" evidence="1">
    <location>
        <begin position="1"/>
        <end position="30"/>
    </location>
</feature>
<feature type="region of interest" description="Disordered" evidence="1">
    <location>
        <begin position="244"/>
        <end position="304"/>
    </location>
</feature>
<evidence type="ECO:0000313" key="2">
    <source>
        <dbReference type="EMBL" id="KAJ8357250.1"/>
    </source>
</evidence>